<keyword evidence="3" id="KW-1185">Reference proteome</keyword>
<dbReference type="EMBL" id="JAUEPT010000046">
    <property type="protein sequence ID" value="KAK0437890.1"/>
    <property type="molecule type" value="Genomic_DNA"/>
</dbReference>
<feature type="region of interest" description="Disordered" evidence="1">
    <location>
        <begin position="236"/>
        <end position="263"/>
    </location>
</feature>
<protein>
    <submittedName>
        <fullName evidence="2">Uncharacterized protein</fullName>
    </submittedName>
</protein>
<proteinExistence type="predicted"/>
<name>A0AA39J827_9AGAR</name>
<organism evidence="2 3">
    <name type="scientific">Armillaria borealis</name>
    <dbReference type="NCBI Taxonomy" id="47425"/>
    <lineage>
        <taxon>Eukaryota</taxon>
        <taxon>Fungi</taxon>
        <taxon>Dikarya</taxon>
        <taxon>Basidiomycota</taxon>
        <taxon>Agaricomycotina</taxon>
        <taxon>Agaricomycetes</taxon>
        <taxon>Agaricomycetidae</taxon>
        <taxon>Agaricales</taxon>
        <taxon>Marasmiineae</taxon>
        <taxon>Physalacriaceae</taxon>
        <taxon>Armillaria</taxon>
    </lineage>
</organism>
<comment type="caution">
    <text evidence="2">The sequence shown here is derived from an EMBL/GenBank/DDBJ whole genome shotgun (WGS) entry which is preliminary data.</text>
</comment>
<gene>
    <name evidence="2" type="ORF">EV421DRAFT_1738836</name>
</gene>
<evidence type="ECO:0000313" key="2">
    <source>
        <dbReference type="EMBL" id="KAK0437890.1"/>
    </source>
</evidence>
<evidence type="ECO:0000256" key="1">
    <source>
        <dbReference type="SAM" id="MobiDB-lite"/>
    </source>
</evidence>
<sequence length="308" mass="34920">MKSRRDWKRDTPGREIKWRNTDSRKPYEAQASHGVRTENASESEKQRKRGFIRSASPIRPINFILNLNAIGRNVTDSASRPRPSQNLRRPLLKRTGKAPMWIELLVLACLPVVAFGDTASDFTSKWKLQRPAELVVVRSCGIRIQQDGAWPSIGFDPQHKRAFTVQGDSDSTVEVISHERIDDKLPYLDASIPVVSSDRPQRYTESYLLLESERVVFESRITTVVQMIPVPCKLDAPLRAPGENRSGPNYRDLDGSQSLATNRRRHQSKLVQLCKTLFDADSQAGYQSELEDHEVGRDENAPYLGRQG</sequence>
<dbReference type="AlphaFoldDB" id="A0AA39J827"/>
<dbReference type="Proteomes" id="UP001175226">
    <property type="component" value="Unassembled WGS sequence"/>
</dbReference>
<reference evidence="2" key="1">
    <citation type="submission" date="2023-06" db="EMBL/GenBank/DDBJ databases">
        <authorList>
            <consortium name="Lawrence Berkeley National Laboratory"/>
            <person name="Ahrendt S."/>
            <person name="Sahu N."/>
            <person name="Indic B."/>
            <person name="Wong-Bajracharya J."/>
            <person name="Merenyi Z."/>
            <person name="Ke H.-M."/>
            <person name="Monk M."/>
            <person name="Kocsube S."/>
            <person name="Drula E."/>
            <person name="Lipzen A."/>
            <person name="Balint B."/>
            <person name="Henrissat B."/>
            <person name="Andreopoulos B."/>
            <person name="Martin F.M."/>
            <person name="Harder C.B."/>
            <person name="Rigling D."/>
            <person name="Ford K.L."/>
            <person name="Foster G.D."/>
            <person name="Pangilinan J."/>
            <person name="Papanicolaou A."/>
            <person name="Barry K."/>
            <person name="LaButti K."/>
            <person name="Viragh M."/>
            <person name="Koriabine M."/>
            <person name="Yan M."/>
            <person name="Riley R."/>
            <person name="Champramary S."/>
            <person name="Plett K.L."/>
            <person name="Tsai I.J."/>
            <person name="Slot J."/>
            <person name="Sipos G."/>
            <person name="Plett J."/>
            <person name="Nagy L.G."/>
            <person name="Grigoriev I.V."/>
        </authorList>
    </citation>
    <scope>NUCLEOTIDE SEQUENCE</scope>
    <source>
        <strain evidence="2">FPL87.14</strain>
    </source>
</reference>
<accession>A0AA39J827</accession>
<feature type="compositionally biased region" description="Basic and acidic residues" evidence="1">
    <location>
        <begin position="7"/>
        <end position="27"/>
    </location>
</feature>
<feature type="region of interest" description="Disordered" evidence="1">
    <location>
        <begin position="285"/>
        <end position="308"/>
    </location>
</feature>
<feature type="region of interest" description="Disordered" evidence="1">
    <location>
        <begin position="1"/>
        <end position="51"/>
    </location>
</feature>
<evidence type="ECO:0000313" key="3">
    <source>
        <dbReference type="Proteomes" id="UP001175226"/>
    </source>
</evidence>